<evidence type="ECO:0000313" key="6">
    <source>
        <dbReference type="EMBL" id="HIZ66694.1"/>
    </source>
</evidence>
<evidence type="ECO:0000256" key="1">
    <source>
        <dbReference type="ARBA" id="ARBA00018672"/>
    </source>
</evidence>
<dbReference type="GO" id="GO:0003677">
    <property type="term" value="F:DNA binding"/>
    <property type="evidence" value="ECO:0007669"/>
    <property type="project" value="UniProtKB-KW"/>
</dbReference>
<feature type="domain" description="Response regulatory" evidence="4">
    <location>
        <begin position="3"/>
        <end position="122"/>
    </location>
</feature>
<name>A0A9D2FST4_9FIRM</name>
<dbReference type="SUPFAM" id="SSF52172">
    <property type="entry name" value="CheY-like"/>
    <property type="match status" value="1"/>
</dbReference>
<comment type="caution">
    <text evidence="6">The sequence shown here is derived from an EMBL/GenBank/DDBJ whole genome shotgun (WGS) entry which is preliminary data.</text>
</comment>
<dbReference type="SMART" id="SM00448">
    <property type="entry name" value="REC"/>
    <property type="match status" value="1"/>
</dbReference>
<reference evidence="6" key="1">
    <citation type="journal article" date="2021" name="PeerJ">
        <title>Extensive microbial diversity within the chicken gut microbiome revealed by metagenomics and culture.</title>
        <authorList>
            <person name="Gilroy R."/>
            <person name="Ravi A."/>
            <person name="Getino M."/>
            <person name="Pursley I."/>
            <person name="Horton D.L."/>
            <person name="Alikhan N.F."/>
            <person name="Baker D."/>
            <person name="Gharbi K."/>
            <person name="Hall N."/>
            <person name="Watson M."/>
            <person name="Adriaenssens E.M."/>
            <person name="Foster-Nyarko E."/>
            <person name="Jarju S."/>
            <person name="Secka A."/>
            <person name="Antonio M."/>
            <person name="Oren A."/>
            <person name="Chaudhuri R.R."/>
            <person name="La Ragione R."/>
            <person name="Hildebrand F."/>
            <person name="Pallen M.J."/>
        </authorList>
    </citation>
    <scope>NUCLEOTIDE SEQUENCE</scope>
    <source>
        <strain evidence="6">1068</strain>
    </source>
</reference>
<dbReference type="Pfam" id="PF00072">
    <property type="entry name" value="Response_reg"/>
    <property type="match status" value="1"/>
</dbReference>
<protein>
    <recommendedName>
        <fullName evidence="1">Stage 0 sporulation protein A homolog</fullName>
    </recommendedName>
</protein>
<dbReference type="EMBL" id="DXBG01000292">
    <property type="protein sequence ID" value="HIZ66694.1"/>
    <property type="molecule type" value="Genomic_DNA"/>
</dbReference>
<feature type="domain" description="HTH LytTR-type" evidence="5">
    <location>
        <begin position="133"/>
        <end position="200"/>
    </location>
</feature>
<dbReference type="InterPro" id="IPR011006">
    <property type="entry name" value="CheY-like_superfamily"/>
</dbReference>
<dbReference type="SMART" id="SM00850">
    <property type="entry name" value="LytTR"/>
    <property type="match status" value="1"/>
</dbReference>
<dbReference type="GO" id="GO:0000156">
    <property type="term" value="F:phosphorelay response regulator activity"/>
    <property type="evidence" value="ECO:0007669"/>
    <property type="project" value="InterPro"/>
</dbReference>
<feature type="modified residue" description="4-aspartylphosphate" evidence="3">
    <location>
        <position position="59"/>
    </location>
</feature>
<dbReference type="PROSITE" id="PS50930">
    <property type="entry name" value="HTH_LYTTR"/>
    <property type="match status" value="1"/>
</dbReference>
<proteinExistence type="predicted"/>
<accession>A0A9D2FST4</accession>
<organism evidence="6 7">
    <name type="scientific">Candidatus Blautia pullicola</name>
    <dbReference type="NCBI Taxonomy" id="2838498"/>
    <lineage>
        <taxon>Bacteria</taxon>
        <taxon>Bacillati</taxon>
        <taxon>Bacillota</taxon>
        <taxon>Clostridia</taxon>
        <taxon>Lachnospirales</taxon>
        <taxon>Lachnospiraceae</taxon>
        <taxon>Blautia</taxon>
    </lineage>
</organism>
<dbReference type="PANTHER" id="PTHR37299">
    <property type="entry name" value="TRANSCRIPTIONAL REGULATOR-RELATED"/>
    <property type="match status" value="1"/>
</dbReference>
<dbReference type="PANTHER" id="PTHR37299:SF1">
    <property type="entry name" value="STAGE 0 SPORULATION PROTEIN A HOMOLOG"/>
    <property type="match status" value="1"/>
</dbReference>
<gene>
    <name evidence="6" type="ORF">H9809_12495</name>
</gene>
<evidence type="ECO:0000313" key="7">
    <source>
        <dbReference type="Proteomes" id="UP000824056"/>
    </source>
</evidence>
<dbReference type="Gene3D" id="3.40.50.2300">
    <property type="match status" value="1"/>
</dbReference>
<keyword evidence="6" id="KW-0238">DNA-binding</keyword>
<dbReference type="Gene3D" id="2.40.50.1020">
    <property type="entry name" value="LytTr DNA-binding domain"/>
    <property type="match status" value="1"/>
</dbReference>
<evidence type="ECO:0000259" key="4">
    <source>
        <dbReference type="PROSITE" id="PS50110"/>
    </source>
</evidence>
<evidence type="ECO:0000256" key="3">
    <source>
        <dbReference type="PROSITE-ProRule" id="PRU00169"/>
    </source>
</evidence>
<dbReference type="Pfam" id="PF04397">
    <property type="entry name" value="LytTR"/>
    <property type="match status" value="1"/>
</dbReference>
<keyword evidence="3" id="KW-0597">Phosphoprotein</keyword>
<evidence type="ECO:0000256" key="2">
    <source>
        <dbReference type="ARBA" id="ARBA00024867"/>
    </source>
</evidence>
<comment type="function">
    <text evidence="2">May play the central regulatory role in sporulation. It may be an element of the effector pathway responsible for the activation of sporulation genes in response to nutritional stress. Spo0A may act in concert with spo0H (a sigma factor) to control the expression of some genes that are critical to the sporulation process.</text>
</comment>
<dbReference type="Proteomes" id="UP000824056">
    <property type="component" value="Unassembled WGS sequence"/>
</dbReference>
<dbReference type="InterPro" id="IPR046947">
    <property type="entry name" value="LytR-like"/>
</dbReference>
<sequence length="238" mass="27670">MLKIAICDDEREARETLGFALEKLTENTPDRLVYEFSSGQKAVRWLENHPGEIDLLFLDMEMKDLNGIQTAQAIREFDRNLMLAFVTGYENYVFEGYQAEAMDYLLKPVDMERLAAVLDRARSRLEKERERYFVFKNMDGIFRFSLEDIVLFYSQGRKVMVSAKNREYSFYEKLDQVEKTLGDSFVRIHQRYLVNPAYVEFIGRNSVRILGKELPISRSLKDKALMALTKAIAEGGIA</sequence>
<dbReference type="PROSITE" id="PS50110">
    <property type="entry name" value="RESPONSE_REGULATORY"/>
    <property type="match status" value="1"/>
</dbReference>
<dbReference type="AlphaFoldDB" id="A0A9D2FST4"/>
<dbReference type="InterPro" id="IPR007492">
    <property type="entry name" value="LytTR_DNA-bd_dom"/>
</dbReference>
<reference evidence="6" key="2">
    <citation type="submission" date="2021-04" db="EMBL/GenBank/DDBJ databases">
        <authorList>
            <person name="Gilroy R."/>
        </authorList>
    </citation>
    <scope>NUCLEOTIDE SEQUENCE</scope>
    <source>
        <strain evidence="6">1068</strain>
    </source>
</reference>
<dbReference type="InterPro" id="IPR001789">
    <property type="entry name" value="Sig_transdc_resp-reg_receiver"/>
</dbReference>
<evidence type="ECO:0000259" key="5">
    <source>
        <dbReference type="PROSITE" id="PS50930"/>
    </source>
</evidence>